<feature type="chain" id="PRO_5046762289" description="Quinoprotein dehydrogenase-associated SoxYZ-like carrier" evidence="1">
    <location>
        <begin position="20"/>
        <end position="308"/>
    </location>
</feature>
<reference evidence="2 3" key="1">
    <citation type="submission" date="2023-02" db="EMBL/GenBank/DDBJ databases">
        <title>Genome sequence of Sphingomonas naphthae.</title>
        <authorList>
            <person name="Kim S."/>
            <person name="Heo J."/>
            <person name="Kwon S.-W."/>
        </authorList>
    </citation>
    <scope>NUCLEOTIDE SEQUENCE [LARGE SCALE GENOMIC DNA]</scope>
    <source>
        <strain evidence="2 3">KACC 18716</strain>
    </source>
</reference>
<gene>
    <name evidence="2" type="ORF">PQ455_17680</name>
</gene>
<proteinExistence type="predicted"/>
<sequence>MRLATLCLLLIGAATTAPAAPRDRIGDELVLDIDKPYVTAKIGQATLLLRVDFASKDVVELNTPAAIRTGLPFENGFEAVIGPISLPGIMARGVIETGGYSAKVQVSNHKRDCCIGADGMIAPDMLPYRTVRLVRAAGPAPGEVVSEQRLDNADGTGLNLLLSTPKGPMRLQLALWQSRSIATAAAGARLAQMGEGRLTGAVFNTPGPFGIDRPSRLLKLGQPVKLGGFRFDQLAMRLGDFRGNLNQPAVSESDSDDILVEGRRKADQFAWPVIYVGRDRLAKCSEISFRRKPDRVTLSCLPPLAAAG</sequence>
<accession>A0ABY7TJK7</accession>
<dbReference type="RefSeq" id="WP_273687611.1">
    <property type="nucleotide sequence ID" value="NZ_CP117411.1"/>
</dbReference>
<dbReference type="EMBL" id="CP117411">
    <property type="protein sequence ID" value="WCT73413.1"/>
    <property type="molecule type" value="Genomic_DNA"/>
</dbReference>
<evidence type="ECO:0000256" key="1">
    <source>
        <dbReference type="SAM" id="SignalP"/>
    </source>
</evidence>
<evidence type="ECO:0000313" key="3">
    <source>
        <dbReference type="Proteomes" id="UP001220395"/>
    </source>
</evidence>
<evidence type="ECO:0000313" key="2">
    <source>
        <dbReference type="EMBL" id="WCT73413.1"/>
    </source>
</evidence>
<evidence type="ECO:0008006" key="4">
    <source>
        <dbReference type="Google" id="ProtNLM"/>
    </source>
</evidence>
<feature type="signal peptide" evidence="1">
    <location>
        <begin position="1"/>
        <end position="19"/>
    </location>
</feature>
<name>A0ABY7TJK7_9SPHN</name>
<protein>
    <recommendedName>
        <fullName evidence="4">Quinoprotein dehydrogenase-associated SoxYZ-like carrier</fullName>
    </recommendedName>
</protein>
<keyword evidence="3" id="KW-1185">Reference proteome</keyword>
<dbReference type="Proteomes" id="UP001220395">
    <property type="component" value="Chromosome"/>
</dbReference>
<organism evidence="2 3">
    <name type="scientific">Sphingomonas naphthae</name>
    <dbReference type="NCBI Taxonomy" id="1813468"/>
    <lineage>
        <taxon>Bacteria</taxon>
        <taxon>Pseudomonadati</taxon>
        <taxon>Pseudomonadota</taxon>
        <taxon>Alphaproteobacteria</taxon>
        <taxon>Sphingomonadales</taxon>
        <taxon>Sphingomonadaceae</taxon>
        <taxon>Sphingomonas</taxon>
    </lineage>
</organism>
<keyword evidence="1" id="KW-0732">Signal</keyword>